<feature type="domain" description="Peptidase S8/S53" evidence="5">
    <location>
        <begin position="146"/>
        <end position="275"/>
    </location>
</feature>
<evidence type="ECO:0000256" key="1">
    <source>
        <dbReference type="ARBA" id="ARBA00022670"/>
    </source>
</evidence>
<evidence type="ECO:0000256" key="3">
    <source>
        <dbReference type="ARBA" id="ARBA00022825"/>
    </source>
</evidence>
<gene>
    <name evidence="6" type="ORF">Ciccas_014353</name>
</gene>
<evidence type="ECO:0000256" key="4">
    <source>
        <dbReference type="PROSITE-ProRule" id="PRU01240"/>
    </source>
</evidence>
<evidence type="ECO:0000256" key="2">
    <source>
        <dbReference type="ARBA" id="ARBA00022801"/>
    </source>
</evidence>
<dbReference type="Proteomes" id="UP001626550">
    <property type="component" value="Unassembled WGS sequence"/>
</dbReference>
<dbReference type="PANTHER" id="PTHR42884:SF14">
    <property type="entry name" value="NEUROENDOCRINE CONVERTASE 1"/>
    <property type="match status" value="1"/>
</dbReference>
<dbReference type="GO" id="GO:0008236">
    <property type="term" value="F:serine-type peptidase activity"/>
    <property type="evidence" value="ECO:0007669"/>
    <property type="project" value="UniProtKB-KW"/>
</dbReference>
<dbReference type="InterPro" id="IPR023827">
    <property type="entry name" value="Peptidase_S8_Asp-AS"/>
</dbReference>
<dbReference type="GO" id="GO:0006508">
    <property type="term" value="P:proteolysis"/>
    <property type="evidence" value="ECO:0007669"/>
    <property type="project" value="UniProtKB-KW"/>
</dbReference>
<sequence length="292" mass="31299">SIIQNVVAQYYTLASCEAQDKIAITLPNGCLIDGKLEFGTDCPTYRIKCVNKMTGRSMTKFKNTVGGMQEDPIVQNIAFKKIVPGTPEEFKNAVQEQVGTLSEKLSVFNDTQFQNQWNLISLDAKGDIVVGFDNNFGPLLAANIRGQGIQVMLLDDGLDIEHTDIKPNYNSNFLMDFSGLASLSGPHGTSCGGLIAAAGGNNFCIVGGAPLAKLGSWYHPNESNISVFKMYPPSLTESQLAQGLMAFLSKGVHIYSNSWGAADDGKTTGAPSAMQLESVKRGSTAVSRPANF</sequence>
<dbReference type="PRINTS" id="PR00723">
    <property type="entry name" value="SUBTILISIN"/>
</dbReference>
<dbReference type="EMBL" id="JBJKFK010008203">
    <property type="protein sequence ID" value="KAL3307141.1"/>
    <property type="molecule type" value="Genomic_DNA"/>
</dbReference>
<dbReference type="InterPro" id="IPR036852">
    <property type="entry name" value="Peptidase_S8/S53_dom_sf"/>
</dbReference>
<comment type="similarity">
    <text evidence="4">Belongs to the peptidase S8 family.</text>
</comment>
<reference evidence="6 7" key="1">
    <citation type="submission" date="2024-11" db="EMBL/GenBank/DDBJ databases">
        <title>Adaptive evolution of stress response genes in parasites aligns with host niche diversity.</title>
        <authorList>
            <person name="Hahn C."/>
            <person name="Resl P."/>
        </authorList>
    </citation>
    <scope>NUCLEOTIDE SEQUENCE [LARGE SCALE GENOMIC DNA]</scope>
    <source>
        <strain evidence="6">EGGRZ-B1_66</strain>
        <tissue evidence="6">Body</tissue>
    </source>
</reference>
<dbReference type="InterPro" id="IPR015500">
    <property type="entry name" value="Peptidase_S8_subtilisin-rel"/>
</dbReference>
<dbReference type="PROSITE" id="PS51892">
    <property type="entry name" value="SUBTILASE"/>
    <property type="match status" value="1"/>
</dbReference>
<evidence type="ECO:0000313" key="7">
    <source>
        <dbReference type="Proteomes" id="UP001626550"/>
    </source>
</evidence>
<dbReference type="PROSITE" id="PS00136">
    <property type="entry name" value="SUBTILASE_ASP"/>
    <property type="match status" value="1"/>
</dbReference>
<evidence type="ECO:0000313" key="6">
    <source>
        <dbReference type="EMBL" id="KAL3307141.1"/>
    </source>
</evidence>
<dbReference type="InterPro" id="IPR000209">
    <property type="entry name" value="Peptidase_S8/S53_dom"/>
</dbReference>
<keyword evidence="2" id="KW-0378">Hydrolase</keyword>
<evidence type="ECO:0000259" key="5">
    <source>
        <dbReference type="Pfam" id="PF00082"/>
    </source>
</evidence>
<keyword evidence="1" id="KW-0645">Protease</keyword>
<keyword evidence="3" id="KW-0720">Serine protease</keyword>
<dbReference type="SUPFAM" id="SSF52743">
    <property type="entry name" value="Subtilisin-like"/>
    <property type="match status" value="1"/>
</dbReference>
<dbReference type="InterPro" id="IPR022398">
    <property type="entry name" value="Peptidase_S8_His-AS"/>
</dbReference>
<feature type="non-terminal residue" evidence="6">
    <location>
        <position position="1"/>
    </location>
</feature>
<keyword evidence="7" id="KW-1185">Reference proteome</keyword>
<dbReference type="Gene3D" id="3.40.50.200">
    <property type="entry name" value="Peptidase S8/S53 domain"/>
    <property type="match status" value="1"/>
</dbReference>
<protein>
    <recommendedName>
        <fullName evidence="5">Peptidase S8/S53 domain-containing protein</fullName>
    </recommendedName>
</protein>
<accession>A0ABD2PIE2</accession>
<dbReference type="PANTHER" id="PTHR42884">
    <property type="entry name" value="PROPROTEIN CONVERTASE SUBTILISIN/KEXIN-RELATED"/>
    <property type="match status" value="1"/>
</dbReference>
<organism evidence="6 7">
    <name type="scientific">Cichlidogyrus casuarinus</name>
    <dbReference type="NCBI Taxonomy" id="1844966"/>
    <lineage>
        <taxon>Eukaryota</taxon>
        <taxon>Metazoa</taxon>
        <taxon>Spiralia</taxon>
        <taxon>Lophotrochozoa</taxon>
        <taxon>Platyhelminthes</taxon>
        <taxon>Monogenea</taxon>
        <taxon>Monopisthocotylea</taxon>
        <taxon>Dactylogyridea</taxon>
        <taxon>Ancyrocephalidae</taxon>
        <taxon>Cichlidogyrus</taxon>
    </lineage>
</organism>
<dbReference type="PROSITE" id="PS00137">
    <property type="entry name" value="SUBTILASE_HIS"/>
    <property type="match status" value="1"/>
</dbReference>
<proteinExistence type="inferred from homology"/>
<dbReference type="AlphaFoldDB" id="A0ABD2PIE2"/>
<name>A0ABD2PIE2_9PLAT</name>
<comment type="caution">
    <text evidence="6">The sequence shown here is derived from an EMBL/GenBank/DDBJ whole genome shotgun (WGS) entry which is preliminary data.</text>
</comment>
<comment type="caution">
    <text evidence="4">Lacks conserved residue(s) required for the propagation of feature annotation.</text>
</comment>
<dbReference type="Pfam" id="PF00082">
    <property type="entry name" value="Peptidase_S8"/>
    <property type="match status" value="1"/>
</dbReference>